<protein>
    <submittedName>
        <fullName evidence="2">Uncharacterized protein</fullName>
    </submittedName>
</protein>
<feature type="compositionally biased region" description="Basic residues" evidence="1">
    <location>
        <begin position="79"/>
        <end position="90"/>
    </location>
</feature>
<keyword evidence="3" id="KW-1185">Reference proteome</keyword>
<accession>A0ABR2KZ83</accession>
<sequence>MKKSSCDFDAFSMAEQLILGAPISNVPRNEIQNVLGALCSLRNETYSVNTSKERINQINSLIYELQQYIAIPNKSKIRASKSNSMRRTRTKQNPSSMSQEEINYLNTMIDNSLEGGDICPENETQRRTLISMLKTRREAEIEASDYYKVEMIDDTIKSLRSIGNTNNDFLHYRLSVLTRRLEMVQQKRDELNHTRKDSINSLKAEQNEQYQLLLKAQKEEMIDFCQTLPQFDDPRNIRFSERYLTMRFNEKNYARGGDYDGATKLHQDANVLEEKERHDAVNRIIQSCNLKRSSEEKRQKMKRQCFTERWNQKIDSQNADFDRIFSVLNLQEEALQSEIISIKKKLGMKTSNIATSKTRSARY</sequence>
<dbReference type="Proteomes" id="UP001470230">
    <property type="component" value="Unassembled WGS sequence"/>
</dbReference>
<dbReference type="PANTHER" id="PTHR47026">
    <property type="entry name" value="PIGMENTOSA GTPASE REGULATOR-LIKE PROTEIN, PUTATIVE-RELATED"/>
    <property type="match status" value="1"/>
</dbReference>
<proteinExistence type="predicted"/>
<name>A0ABR2KZ83_9EUKA</name>
<organism evidence="2 3">
    <name type="scientific">Tritrichomonas musculus</name>
    <dbReference type="NCBI Taxonomy" id="1915356"/>
    <lineage>
        <taxon>Eukaryota</taxon>
        <taxon>Metamonada</taxon>
        <taxon>Parabasalia</taxon>
        <taxon>Tritrichomonadida</taxon>
        <taxon>Tritrichomonadidae</taxon>
        <taxon>Tritrichomonas</taxon>
    </lineage>
</organism>
<comment type="caution">
    <text evidence="2">The sequence shown here is derived from an EMBL/GenBank/DDBJ whole genome shotgun (WGS) entry which is preliminary data.</text>
</comment>
<evidence type="ECO:0000313" key="2">
    <source>
        <dbReference type="EMBL" id="KAK8896430.1"/>
    </source>
</evidence>
<dbReference type="PANTHER" id="PTHR47026:SF2">
    <property type="entry name" value="FLAGELLAR ASSOCIATED PROTEIN"/>
    <property type="match status" value="1"/>
</dbReference>
<dbReference type="EMBL" id="JAPFFF010000002">
    <property type="protein sequence ID" value="KAK8896430.1"/>
    <property type="molecule type" value="Genomic_DNA"/>
</dbReference>
<gene>
    <name evidence="2" type="ORF">M9Y10_014330</name>
</gene>
<reference evidence="2 3" key="1">
    <citation type="submission" date="2024-04" db="EMBL/GenBank/DDBJ databases">
        <title>Tritrichomonas musculus Genome.</title>
        <authorList>
            <person name="Alves-Ferreira E."/>
            <person name="Grigg M."/>
            <person name="Lorenzi H."/>
            <person name="Galac M."/>
        </authorList>
    </citation>
    <scope>NUCLEOTIDE SEQUENCE [LARGE SCALE GENOMIC DNA]</scope>
    <source>
        <strain evidence="2 3">EAF2021</strain>
    </source>
</reference>
<feature type="region of interest" description="Disordered" evidence="1">
    <location>
        <begin position="79"/>
        <end position="98"/>
    </location>
</feature>
<evidence type="ECO:0000256" key="1">
    <source>
        <dbReference type="SAM" id="MobiDB-lite"/>
    </source>
</evidence>
<evidence type="ECO:0000313" key="3">
    <source>
        <dbReference type="Proteomes" id="UP001470230"/>
    </source>
</evidence>